<evidence type="ECO:0000313" key="2">
    <source>
        <dbReference type="Proteomes" id="UP000007820"/>
    </source>
</evidence>
<accession>F9D356</accession>
<proteinExistence type="predicted"/>
<reference evidence="1 2" key="1">
    <citation type="submission" date="2011-04" db="EMBL/GenBank/DDBJ databases">
        <authorList>
            <person name="Muzny D."/>
            <person name="Qin X."/>
            <person name="Deng J."/>
            <person name="Jiang H."/>
            <person name="Liu Y."/>
            <person name="Qu J."/>
            <person name="Song X.-Z."/>
            <person name="Zhang L."/>
            <person name="Thornton R."/>
            <person name="Coyle M."/>
            <person name="Francisco L."/>
            <person name="Jackson L."/>
            <person name="Javaid M."/>
            <person name="Korchina V."/>
            <person name="Kovar C."/>
            <person name="Mata R."/>
            <person name="Mathew T."/>
            <person name="Ngo R."/>
            <person name="Nguyen L."/>
            <person name="Nguyen N."/>
            <person name="Okwuonu G."/>
            <person name="Ongeri F."/>
            <person name="Pham C."/>
            <person name="Simmons D."/>
            <person name="Wilczek-Boney K."/>
            <person name="Hale W."/>
            <person name="Jakkamsetti A."/>
            <person name="Pham P."/>
            <person name="Ruth R."/>
            <person name="San Lucas F."/>
            <person name="Warren J."/>
            <person name="Zhang J."/>
            <person name="Zhao Z."/>
            <person name="Zhou C."/>
            <person name="Zhu D."/>
            <person name="Lee S."/>
            <person name="Bess C."/>
            <person name="Blankenburg K."/>
            <person name="Forbes L."/>
            <person name="Fu Q."/>
            <person name="Gubbala S."/>
            <person name="Hirani K."/>
            <person name="Jayaseelan J.C."/>
            <person name="Lara F."/>
            <person name="Munidasa M."/>
            <person name="Palculict T."/>
            <person name="Patil S."/>
            <person name="Pu L.-L."/>
            <person name="Saada N."/>
            <person name="Tang L."/>
            <person name="Weissenberger G."/>
            <person name="Zhu Y."/>
            <person name="Hemphill L."/>
            <person name="Shang Y."/>
            <person name="Youmans B."/>
            <person name="Ayvaz T."/>
            <person name="Ross M."/>
            <person name="Santibanez J."/>
            <person name="Aqrawi P."/>
            <person name="Gross S."/>
            <person name="Joshi V."/>
            <person name="Fowler G."/>
            <person name="Nazareth L."/>
            <person name="Reid J."/>
            <person name="Worley K."/>
            <person name="Petrosino J."/>
            <person name="Highlander S."/>
            <person name="Gibbs R."/>
        </authorList>
    </citation>
    <scope>NUCLEOTIDE SEQUENCE [LARGE SCALE GENOMIC DNA]</scope>
    <source>
        <strain evidence="1 2">DSM 3688</strain>
    </source>
</reference>
<gene>
    <name evidence="1" type="ORF">HMPREF9136_1284</name>
</gene>
<comment type="caution">
    <text evidence="1">The sequence shown here is derived from an EMBL/GenBank/DDBJ whole genome shotgun (WGS) entry which is preliminary data.</text>
</comment>
<name>F9D356_PREDD</name>
<sequence length="39" mass="4896">MGQINQDSLCHYRILFWLQRYEEFSIPRALQGHFNIKRW</sequence>
<dbReference type="AlphaFoldDB" id="F9D356"/>
<protein>
    <submittedName>
        <fullName evidence="1">Uncharacterized protein</fullName>
    </submittedName>
</protein>
<evidence type="ECO:0000313" key="1">
    <source>
        <dbReference type="EMBL" id="EGQ14607.1"/>
    </source>
</evidence>
<organism evidence="1 2">
    <name type="scientific">Prevotella dentalis (strain ATCC 49559 / DSM 3688 / JCM 13448 / NCTC 12043 / ES 2772)</name>
    <name type="common">Mitsuokella dentalis</name>
    <dbReference type="NCBI Taxonomy" id="908937"/>
    <lineage>
        <taxon>Bacteria</taxon>
        <taxon>Pseudomonadati</taxon>
        <taxon>Bacteroidota</taxon>
        <taxon>Bacteroidia</taxon>
        <taxon>Bacteroidales</taxon>
        <taxon>Prevotellaceae</taxon>
        <taxon>Prevotella</taxon>
    </lineage>
</organism>
<dbReference type="Proteomes" id="UP000007820">
    <property type="component" value="Unassembled WGS sequence"/>
</dbReference>
<dbReference type="EMBL" id="AFPW01000019">
    <property type="protein sequence ID" value="EGQ14607.1"/>
    <property type="molecule type" value="Genomic_DNA"/>
</dbReference>